<dbReference type="SUPFAM" id="SSF68906">
    <property type="entry name" value="SAP domain"/>
    <property type="match status" value="1"/>
</dbReference>
<dbReference type="InterPro" id="IPR013320">
    <property type="entry name" value="ConA-like_dom_sf"/>
</dbReference>
<organism evidence="8 9">
    <name type="scientific">Dimorphilus gyrociliatus</name>
    <dbReference type="NCBI Taxonomy" id="2664684"/>
    <lineage>
        <taxon>Eukaryota</taxon>
        <taxon>Metazoa</taxon>
        <taxon>Spiralia</taxon>
        <taxon>Lophotrochozoa</taxon>
        <taxon>Annelida</taxon>
        <taxon>Polychaeta</taxon>
        <taxon>Polychaeta incertae sedis</taxon>
        <taxon>Dinophilidae</taxon>
        <taxon>Dimorphilus</taxon>
    </lineage>
</organism>
<evidence type="ECO:0000256" key="3">
    <source>
        <dbReference type="ARBA" id="ARBA00022553"/>
    </source>
</evidence>
<dbReference type="OrthoDB" id="445357at2759"/>
<feature type="compositionally biased region" description="Basic and acidic residues" evidence="5">
    <location>
        <begin position="65"/>
        <end position="93"/>
    </location>
</feature>
<feature type="domain" description="B30.2/SPRY" evidence="6">
    <location>
        <begin position="204"/>
        <end position="410"/>
    </location>
</feature>
<dbReference type="Pfam" id="PF00622">
    <property type="entry name" value="SPRY"/>
    <property type="match status" value="1"/>
</dbReference>
<dbReference type="PROSITE" id="PS50188">
    <property type="entry name" value="B302_SPRY"/>
    <property type="match status" value="1"/>
</dbReference>
<dbReference type="Pfam" id="PF02037">
    <property type="entry name" value="SAP"/>
    <property type="match status" value="1"/>
</dbReference>
<dbReference type="SUPFAM" id="SSF49899">
    <property type="entry name" value="Concanavalin A-like lectins/glucanases"/>
    <property type="match status" value="1"/>
</dbReference>
<dbReference type="GO" id="GO:0005634">
    <property type="term" value="C:nucleus"/>
    <property type="evidence" value="ECO:0007669"/>
    <property type="project" value="UniProtKB-SubCell"/>
</dbReference>
<dbReference type="InterPro" id="IPR003877">
    <property type="entry name" value="SPRY_dom"/>
</dbReference>
<evidence type="ECO:0000313" key="9">
    <source>
        <dbReference type="Proteomes" id="UP000549394"/>
    </source>
</evidence>
<dbReference type="SUPFAM" id="SSF52540">
    <property type="entry name" value="P-loop containing nucleoside triphosphate hydrolases"/>
    <property type="match status" value="1"/>
</dbReference>
<feature type="compositionally biased region" description="Gly residues" evidence="5">
    <location>
        <begin position="753"/>
        <end position="785"/>
    </location>
</feature>
<feature type="region of interest" description="Disordered" evidence="5">
    <location>
        <begin position="616"/>
        <end position="794"/>
    </location>
</feature>
<dbReference type="SMART" id="SM00449">
    <property type="entry name" value="SPRY"/>
    <property type="match status" value="1"/>
</dbReference>
<dbReference type="AlphaFoldDB" id="A0A7I8V6P2"/>
<dbReference type="PROSITE" id="PS50800">
    <property type="entry name" value="SAP"/>
    <property type="match status" value="1"/>
</dbReference>
<proteinExistence type="predicted"/>
<feature type="compositionally biased region" description="Basic and acidic residues" evidence="5">
    <location>
        <begin position="628"/>
        <end position="676"/>
    </location>
</feature>
<feature type="compositionally biased region" description="Acidic residues" evidence="5">
    <location>
        <begin position="105"/>
        <end position="127"/>
    </location>
</feature>
<dbReference type="Pfam" id="PF13671">
    <property type="entry name" value="AAA_33"/>
    <property type="match status" value="1"/>
</dbReference>
<keyword evidence="4" id="KW-0539">Nucleus</keyword>
<accession>A0A7I8V6P2</accession>
<evidence type="ECO:0000256" key="4">
    <source>
        <dbReference type="ARBA" id="ARBA00023242"/>
    </source>
</evidence>
<dbReference type="GO" id="GO:0000380">
    <property type="term" value="P:alternative mRNA splicing, via spliceosome"/>
    <property type="evidence" value="ECO:0007669"/>
    <property type="project" value="TreeGrafter"/>
</dbReference>
<dbReference type="CDD" id="cd12884">
    <property type="entry name" value="SPRY_hnRNP"/>
    <property type="match status" value="1"/>
</dbReference>
<dbReference type="InterPro" id="IPR035778">
    <property type="entry name" value="SPRY_hnRNP_U"/>
</dbReference>
<dbReference type="InterPro" id="IPR001870">
    <property type="entry name" value="B30.2/SPRY"/>
</dbReference>
<feature type="compositionally biased region" description="Acidic residues" evidence="5">
    <location>
        <begin position="143"/>
        <end position="159"/>
    </location>
</feature>
<dbReference type="Gene3D" id="1.10.720.30">
    <property type="entry name" value="SAP domain"/>
    <property type="match status" value="1"/>
</dbReference>
<keyword evidence="3" id="KW-0597">Phosphoprotein</keyword>
<keyword evidence="9" id="KW-1185">Reference proteome</keyword>
<keyword evidence="2" id="KW-0488">Methylation</keyword>
<evidence type="ECO:0000259" key="7">
    <source>
        <dbReference type="PROSITE" id="PS50800"/>
    </source>
</evidence>
<dbReference type="Proteomes" id="UP000549394">
    <property type="component" value="Unassembled WGS sequence"/>
</dbReference>
<dbReference type="InterPro" id="IPR036361">
    <property type="entry name" value="SAP_dom_sf"/>
</dbReference>
<evidence type="ECO:0000256" key="5">
    <source>
        <dbReference type="SAM" id="MobiDB-lite"/>
    </source>
</evidence>
<gene>
    <name evidence="8" type="ORF">DGYR_LOCUS604</name>
</gene>
<dbReference type="SMART" id="SM00513">
    <property type="entry name" value="SAP"/>
    <property type="match status" value="1"/>
</dbReference>
<dbReference type="InterPro" id="IPR027417">
    <property type="entry name" value="P-loop_NTPase"/>
</dbReference>
<dbReference type="GO" id="GO:0003723">
    <property type="term" value="F:RNA binding"/>
    <property type="evidence" value="ECO:0007669"/>
    <property type="project" value="TreeGrafter"/>
</dbReference>
<dbReference type="InterPro" id="IPR003034">
    <property type="entry name" value="SAP_dom"/>
</dbReference>
<dbReference type="InterPro" id="IPR043136">
    <property type="entry name" value="B30.2/SPRY_sf"/>
</dbReference>
<reference evidence="8 9" key="1">
    <citation type="submission" date="2020-08" db="EMBL/GenBank/DDBJ databases">
        <authorList>
            <person name="Hejnol A."/>
        </authorList>
    </citation>
    <scope>NUCLEOTIDE SEQUENCE [LARGE SCALE GENOMIC DNA]</scope>
</reference>
<dbReference type="PANTHER" id="PTHR12381">
    <property type="entry name" value="HETEROGENEOUS NUCLEAR RIBONUCLEOPROTEIN U FAMILY MEMBER"/>
    <property type="match status" value="1"/>
</dbReference>
<feature type="compositionally biased region" description="Basic and acidic residues" evidence="5">
    <location>
        <begin position="132"/>
        <end position="142"/>
    </location>
</feature>
<feature type="region of interest" description="Disordered" evidence="5">
    <location>
        <begin position="37"/>
        <end position="227"/>
    </location>
</feature>
<comment type="caution">
    <text evidence="8">The sequence shown here is derived from an EMBL/GenBank/DDBJ whole genome shotgun (WGS) entry which is preliminary data.</text>
</comment>
<dbReference type="EMBL" id="CAJFCJ010000001">
    <property type="protein sequence ID" value="CAD5111284.1"/>
    <property type="molecule type" value="Genomic_DNA"/>
</dbReference>
<protein>
    <submittedName>
        <fullName evidence="8">DgyrCDS606</fullName>
    </submittedName>
</protein>
<evidence type="ECO:0000256" key="1">
    <source>
        <dbReference type="ARBA" id="ARBA00004123"/>
    </source>
</evidence>
<dbReference type="FunFam" id="3.40.50.300:FF:000355">
    <property type="entry name" value="Heterogeneous nuclear ribonucleoprotein U-like 1, isoform CRA_a"/>
    <property type="match status" value="1"/>
</dbReference>
<evidence type="ECO:0000256" key="2">
    <source>
        <dbReference type="ARBA" id="ARBA00022481"/>
    </source>
</evidence>
<dbReference type="Gene3D" id="2.60.120.920">
    <property type="match status" value="1"/>
</dbReference>
<comment type="subcellular location">
    <subcellularLocation>
        <location evidence="1">Nucleus</location>
    </subcellularLocation>
</comment>
<evidence type="ECO:0000259" key="6">
    <source>
        <dbReference type="PROSITE" id="PS50188"/>
    </source>
</evidence>
<sequence>MSEINPKNLKVAELRDELKARGLQTVGKKDVLVKRLEAALAGEEPPPQTTSDLDASQTEEETSLSEEKATEDSKCPEPETKDIPEQESEKVEADQSGDNTKSESVPEEEEAPQAPEPEPEVQPEPEVTEQNGEDHMETNEVDDKPEDEKEEKDEDQPEDDQNKNEGNDEIAEFQVMDQVGEDDATEVDQHKRGEKRKRSRSRSRSREKHRDRHHRRSPTPKVEMESDEWLQAENCQLDRYNCDLNIRISENGLRGTPISVEGFALMWAGVRGTYGVNKGKICYQVKILDNLDVKHITDEENKHIVRVGWSTDSCSLQLGEEEASYGYDGTAKKCEDCKFHDFGHNFGKDDVITTYIDFDVSPPTISYAKNGDDLGIAFEVDAKILEKESFFPHILSKNCEFEVNFGEIDDPWFPVKEGFTLITKLDRENLVRGSLPPENKENCEMMMMCGLPGSGKTVWAKNYASENKDKKYNLLGTHTIIDKMKVMGLSRKQNYTGRWDTLIDKSTKCLNRLLEIAARKKRNYILDQTNVYASARKRKMRPFEGFQRKAIVVVPTDEDFKSRCEKRDKEENKEIPDSAVLEMKANFSLPQDGDLFEEIQFVELNREDAQKLIDRYNKEAKSQLPPPDSRRFRSRDNRRDNRSGRDRRDYNRRDFNRQNRDRYRNFDRRGRDDRRGGYRGGGGYGGGGGGRGGWGSQGGWGGGGGGGSGGGSGGWQSGGYGGGSHWGGGGPQPGNWGNQWGPNPQGSWSHQGGNWGSSGGSGGGGGGGGQWNQGGWNQGRGGWSGQGNWRDGRR</sequence>
<feature type="compositionally biased region" description="Low complexity" evidence="5">
    <location>
        <begin position="733"/>
        <end position="752"/>
    </location>
</feature>
<feature type="domain" description="SAP" evidence="7">
    <location>
        <begin position="6"/>
        <end position="40"/>
    </location>
</feature>
<dbReference type="Gene3D" id="3.40.50.300">
    <property type="entry name" value="P-loop containing nucleotide triphosphate hydrolases"/>
    <property type="match status" value="1"/>
</dbReference>
<dbReference type="PANTHER" id="PTHR12381:SF56">
    <property type="entry name" value="B30.2_SPRY DOMAIN-CONTAINING PROTEIN-RELATED"/>
    <property type="match status" value="1"/>
</dbReference>
<feature type="compositionally biased region" description="Basic residues" evidence="5">
    <location>
        <begin position="192"/>
        <end position="218"/>
    </location>
</feature>
<evidence type="ECO:0000313" key="8">
    <source>
        <dbReference type="EMBL" id="CAD5111284.1"/>
    </source>
</evidence>
<name>A0A7I8V6P2_9ANNE</name>
<feature type="compositionally biased region" description="Gly residues" evidence="5">
    <location>
        <begin position="678"/>
        <end position="732"/>
    </location>
</feature>